<feature type="domain" description="C-type lectin" evidence="7">
    <location>
        <begin position="140"/>
        <end position="246"/>
    </location>
</feature>
<dbReference type="RefSeq" id="XP_072845248.1">
    <property type="nucleotide sequence ID" value="XM_072989147.1"/>
</dbReference>
<keyword evidence="3" id="KW-0964">Secreted</keyword>
<name>A0ABM5FIM9_9SAUR</name>
<dbReference type="GeneID" id="110069874"/>
<accession>A0ABM5FIM9</accession>
<evidence type="ECO:0000256" key="2">
    <source>
        <dbReference type="ARBA" id="ARBA00004613"/>
    </source>
</evidence>
<comment type="subcellular location">
    <subcellularLocation>
        <location evidence="1">Cell membrane</location>
        <topology evidence="1">Single-pass type II membrane protein</topology>
    </subcellularLocation>
    <subcellularLocation>
        <location evidence="2">Secreted</location>
    </subcellularLocation>
</comment>
<feature type="region of interest" description="Disordered" evidence="5">
    <location>
        <begin position="1"/>
        <end position="30"/>
    </location>
</feature>
<dbReference type="PANTHER" id="PTHR45710">
    <property type="entry name" value="C-TYPE LECTIN DOMAIN-CONTAINING PROTEIN 180"/>
    <property type="match status" value="1"/>
</dbReference>
<evidence type="ECO:0000313" key="9">
    <source>
        <dbReference type="RefSeq" id="XP_072845247.1"/>
    </source>
</evidence>
<dbReference type="SUPFAM" id="SSF56436">
    <property type="entry name" value="C-type lectin-like"/>
    <property type="match status" value="1"/>
</dbReference>
<dbReference type="PANTHER" id="PTHR45710:SF35">
    <property type="entry name" value="C-TYPE LECTIN DOMAIN FAMILY 2 MEMBER D"/>
    <property type="match status" value="1"/>
</dbReference>
<dbReference type="InterPro" id="IPR050828">
    <property type="entry name" value="C-type_lectin/matrix_domain"/>
</dbReference>
<dbReference type="CDD" id="cd03593">
    <property type="entry name" value="CLECT_NK_receptors_like"/>
    <property type="match status" value="1"/>
</dbReference>
<dbReference type="Pfam" id="PF00059">
    <property type="entry name" value="Lectin_C"/>
    <property type="match status" value="1"/>
</dbReference>
<organism evidence="8 9">
    <name type="scientific">Pogona vitticeps</name>
    <name type="common">central bearded dragon</name>
    <dbReference type="NCBI Taxonomy" id="103695"/>
    <lineage>
        <taxon>Eukaryota</taxon>
        <taxon>Metazoa</taxon>
        <taxon>Chordata</taxon>
        <taxon>Craniata</taxon>
        <taxon>Vertebrata</taxon>
        <taxon>Euteleostomi</taxon>
        <taxon>Lepidosauria</taxon>
        <taxon>Squamata</taxon>
        <taxon>Bifurcata</taxon>
        <taxon>Unidentata</taxon>
        <taxon>Episquamata</taxon>
        <taxon>Toxicofera</taxon>
        <taxon>Iguania</taxon>
        <taxon>Acrodonta</taxon>
        <taxon>Agamidae</taxon>
        <taxon>Amphibolurinae</taxon>
        <taxon>Pogona</taxon>
    </lineage>
</organism>
<dbReference type="Gene3D" id="3.10.100.10">
    <property type="entry name" value="Mannose-Binding Protein A, subunit A"/>
    <property type="match status" value="1"/>
</dbReference>
<dbReference type="RefSeq" id="XP_072845247.1">
    <property type="nucleotide sequence ID" value="XM_072989146.1"/>
</dbReference>
<evidence type="ECO:0000259" key="7">
    <source>
        <dbReference type="PROSITE" id="PS50041"/>
    </source>
</evidence>
<feature type="transmembrane region" description="Helical" evidence="6">
    <location>
        <begin position="60"/>
        <end position="83"/>
    </location>
</feature>
<keyword evidence="6" id="KW-0472">Membrane</keyword>
<evidence type="ECO:0000313" key="15">
    <source>
        <dbReference type="RefSeq" id="XP_072845253.1"/>
    </source>
</evidence>
<sequence>MCEEGKANSGDPTANEKSDCNGNSKNEPKASENTELMIEPLQGAEPRGCGWRANLREMPFWIRVTIVGAIAFVVCVITAFVVLDATGDTKNPSEATPYTKGPGLTAVQECAQDTGSIDLDLVVIMNKSSPDPCPSGWVKHERKCYYFSKAESDWDSSQSNCSSSGASLARIDTKEELDFIVSNLNYPYHWIGLRRKNNQTWKWTNGSEYNGSLFQFGADGDCAYLNDVSSKASSTRCRSPRYWICSKSLSAF</sequence>
<dbReference type="InterPro" id="IPR033992">
    <property type="entry name" value="NKR-like_CTLD"/>
</dbReference>
<evidence type="ECO:0000313" key="11">
    <source>
        <dbReference type="RefSeq" id="XP_072845249.1"/>
    </source>
</evidence>
<evidence type="ECO:0000256" key="6">
    <source>
        <dbReference type="SAM" id="Phobius"/>
    </source>
</evidence>
<evidence type="ECO:0000313" key="10">
    <source>
        <dbReference type="RefSeq" id="XP_072845248.1"/>
    </source>
</evidence>
<keyword evidence="4" id="KW-0430">Lectin</keyword>
<evidence type="ECO:0000256" key="1">
    <source>
        <dbReference type="ARBA" id="ARBA00004401"/>
    </source>
</evidence>
<dbReference type="InterPro" id="IPR016186">
    <property type="entry name" value="C-type_lectin-like/link_sf"/>
</dbReference>
<keyword evidence="6" id="KW-1133">Transmembrane helix</keyword>
<dbReference type="RefSeq" id="XP_072845252.1">
    <property type="nucleotide sequence ID" value="XM_072989151.1"/>
</dbReference>
<evidence type="ECO:0000256" key="4">
    <source>
        <dbReference type="ARBA" id="ARBA00022734"/>
    </source>
</evidence>
<dbReference type="RefSeq" id="XP_072845249.1">
    <property type="nucleotide sequence ID" value="XM_072989148.1"/>
</dbReference>
<evidence type="ECO:0000256" key="5">
    <source>
        <dbReference type="SAM" id="MobiDB-lite"/>
    </source>
</evidence>
<gene>
    <name evidence="9 10 11 12 13 14 15" type="primary">LOC110069874</name>
</gene>
<evidence type="ECO:0000313" key="12">
    <source>
        <dbReference type="RefSeq" id="XP_072845250.1"/>
    </source>
</evidence>
<dbReference type="InterPro" id="IPR001304">
    <property type="entry name" value="C-type_lectin-like"/>
</dbReference>
<evidence type="ECO:0000256" key="3">
    <source>
        <dbReference type="ARBA" id="ARBA00022525"/>
    </source>
</evidence>
<dbReference type="RefSeq" id="XP_072845250.1">
    <property type="nucleotide sequence ID" value="XM_072989149.1"/>
</dbReference>
<dbReference type="SMART" id="SM00034">
    <property type="entry name" value="CLECT"/>
    <property type="match status" value="1"/>
</dbReference>
<dbReference type="InterPro" id="IPR016187">
    <property type="entry name" value="CTDL_fold"/>
</dbReference>
<protein>
    <submittedName>
        <fullName evidence="9 10">C-type lectin domain family 2 member B-like isoform X1</fullName>
    </submittedName>
</protein>
<dbReference type="PROSITE" id="PS50041">
    <property type="entry name" value="C_TYPE_LECTIN_2"/>
    <property type="match status" value="1"/>
</dbReference>
<dbReference type="RefSeq" id="XP_072845251.1">
    <property type="nucleotide sequence ID" value="XM_072989150.1"/>
</dbReference>
<dbReference type="Proteomes" id="UP001652642">
    <property type="component" value="Chromosome 2"/>
</dbReference>
<keyword evidence="8" id="KW-1185">Reference proteome</keyword>
<evidence type="ECO:0000313" key="13">
    <source>
        <dbReference type="RefSeq" id="XP_072845251.1"/>
    </source>
</evidence>
<reference evidence="8 9" key="1">
    <citation type="submission" date="2025-05" db="UniProtKB">
        <authorList>
            <consortium name="RefSeq"/>
        </authorList>
    </citation>
    <scope>NUCLEOTIDE SEQUENCE [LARGE SCALE GENOMIC DNA]</scope>
</reference>
<dbReference type="RefSeq" id="XP_072845253.1">
    <property type="nucleotide sequence ID" value="XM_072989152.1"/>
</dbReference>
<keyword evidence="6" id="KW-0812">Transmembrane</keyword>
<evidence type="ECO:0000313" key="14">
    <source>
        <dbReference type="RefSeq" id="XP_072845252.1"/>
    </source>
</evidence>
<evidence type="ECO:0000313" key="8">
    <source>
        <dbReference type="Proteomes" id="UP001652642"/>
    </source>
</evidence>
<proteinExistence type="predicted"/>